<proteinExistence type="predicted"/>
<sequence>MSNSTLHPSRAKYLSLLRQTTSIDFDIVASDDVPESEKAIREVASGDKVILKNPELNTYQRAQKRTQLVVSRQQNNLEKIFSLALEYINQDAQFDRLDLDWMMKFTELAKHSYSHTMHELWAKIIAVELSQIGTFSYKSLKVLSELSTKEALLFYKAINLTSRVGDDKSAKILTGIYKKPTFMSIFSNNNRKTINLNKFGLSYPQIICLAELGLIYEQEIESAPYLHQETINLSYLGKSYKLKVKQKEVILTYYKLTQTGNELCKLITTEFNKGYLNSLLSDFNTLLDISSNTDSVV</sequence>
<dbReference type="NCBIfam" id="TIGR03899">
    <property type="entry name" value="TIGR03899 family protein"/>
    <property type="match status" value="1"/>
</dbReference>
<evidence type="ECO:0000313" key="1">
    <source>
        <dbReference type="EMBL" id="PQJ53050.1"/>
    </source>
</evidence>
<comment type="caution">
    <text evidence="1">The sequence shown here is derived from an EMBL/GenBank/DDBJ whole genome shotgun (WGS) entry which is preliminary data.</text>
</comment>
<protein>
    <submittedName>
        <fullName evidence="1">TIGR03899 family protein</fullName>
    </submittedName>
</protein>
<keyword evidence="2" id="KW-1185">Reference proteome</keyword>
<evidence type="ECO:0000313" key="2">
    <source>
        <dbReference type="Proteomes" id="UP000239007"/>
    </source>
</evidence>
<gene>
    <name evidence="1" type="ORF">BTO11_04850</name>
</gene>
<dbReference type="InterPro" id="IPR021254">
    <property type="entry name" value="DUF2806"/>
</dbReference>
<dbReference type="OrthoDB" id="886161at2"/>
<dbReference type="Pfam" id="PF10987">
    <property type="entry name" value="DUF2806"/>
    <property type="match status" value="1"/>
</dbReference>
<dbReference type="EMBL" id="MSCH01000003">
    <property type="protein sequence ID" value="PQJ53050.1"/>
    <property type="molecule type" value="Genomic_DNA"/>
</dbReference>
<dbReference type="AlphaFoldDB" id="A0A2S7UUV5"/>
<organism evidence="1 2">
    <name type="scientific">Psychrosphaera saromensis</name>
    <dbReference type="NCBI Taxonomy" id="716813"/>
    <lineage>
        <taxon>Bacteria</taxon>
        <taxon>Pseudomonadati</taxon>
        <taxon>Pseudomonadota</taxon>
        <taxon>Gammaproteobacteria</taxon>
        <taxon>Alteromonadales</taxon>
        <taxon>Pseudoalteromonadaceae</taxon>
        <taxon>Psychrosphaera</taxon>
    </lineage>
</organism>
<dbReference type="RefSeq" id="WP_105051522.1">
    <property type="nucleotide sequence ID" value="NZ_BMYG01000003.1"/>
</dbReference>
<accession>A0A2S7UUV5</accession>
<name>A0A2S7UUV5_9GAMM</name>
<reference evidence="1 2" key="1">
    <citation type="submission" date="2016-12" db="EMBL/GenBank/DDBJ databases">
        <title>Diversity of luminous bacteria.</title>
        <authorList>
            <person name="Yoshizawa S."/>
            <person name="Kogure K."/>
        </authorList>
    </citation>
    <scope>NUCLEOTIDE SEQUENCE [LARGE SCALE GENOMIC DNA]</scope>
    <source>
        <strain evidence="1 2">SA4-48</strain>
    </source>
</reference>
<dbReference type="Proteomes" id="UP000239007">
    <property type="component" value="Unassembled WGS sequence"/>
</dbReference>